<name>A0A892ZGB3_9NEIS</name>
<gene>
    <name evidence="1" type="ORF">JQU52_12965</name>
</gene>
<dbReference type="EMBL" id="CP069798">
    <property type="protein sequence ID" value="QRQ81590.1"/>
    <property type="molecule type" value="Genomic_DNA"/>
</dbReference>
<keyword evidence="2" id="KW-1185">Reference proteome</keyword>
<dbReference type="InterPro" id="IPR021853">
    <property type="entry name" value="DUF3460"/>
</dbReference>
<dbReference type="KEGG" id="ptes:JQU52_12965"/>
<dbReference type="AlphaFoldDB" id="A0A892ZGB3"/>
<accession>A0A892ZGB3</accession>
<protein>
    <submittedName>
        <fullName evidence="1">DUF3460 family protein</fullName>
    </submittedName>
</protein>
<dbReference type="Pfam" id="PF11943">
    <property type="entry name" value="DUF3460"/>
    <property type="match status" value="1"/>
</dbReference>
<proteinExistence type="predicted"/>
<organism evidence="1 2">
    <name type="scientific">Paralysiella testudinis</name>
    <dbReference type="NCBI Taxonomy" id="2809020"/>
    <lineage>
        <taxon>Bacteria</taxon>
        <taxon>Pseudomonadati</taxon>
        <taxon>Pseudomonadota</taxon>
        <taxon>Betaproteobacteria</taxon>
        <taxon>Neisseriales</taxon>
        <taxon>Neisseriaceae</taxon>
        <taxon>Paralysiella</taxon>
    </lineage>
</organism>
<dbReference type="RefSeq" id="WP_230338886.1">
    <property type="nucleotide sequence ID" value="NZ_CP069798.1"/>
</dbReference>
<dbReference type="Proteomes" id="UP000653156">
    <property type="component" value="Chromosome"/>
</dbReference>
<reference evidence="1" key="1">
    <citation type="submission" date="2021-02" db="EMBL/GenBank/DDBJ databases">
        <title>Neisseriaceae sp. 26B isolated from the cloaca of a Common Toad-headed Turtle (Mesoclemmys nasuta).</title>
        <authorList>
            <person name="Spergser J."/>
            <person name="Busse H.-J."/>
        </authorList>
    </citation>
    <scope>NUCLEOTIDE SEQUENCE</scope>
    <source>
        <strain evidence="1">26B</strain>
    </source>
</reference>
<evidence type="ECO:0000313" key="2">
    <source>
        <dbReference type="Proteomes" id="UP000653156"/>
    </source>
</evidence>
<evidence type="ECO:0000313" key="1">
    <source>
        <dbReference type="EMBL" id="QRQ81590.1"/>
    </source>
</evidence>
<sequence length="61" mass="7112">MYQYQSDTTQFLNQYLQENPEVAAERLDNRAILWDVELSPEEQSDFAAAALPKKPYAYQPD</sequence>